<evidence type="ECO:0000313" key="1">
    <source>
        <dbReference type="EMBL" id="MEQ2241586.1"/>
    </source>
</evidence>
<accession>A0ABV0UA38</accession>
<dbReference type="EMBL" id="JAHRIQ010061385">
    <property type="protein sequence ID" value="MEQ2241586.1"/>
    <property type="molecule type" value="Genomic_DNA"/>
</dbReference>
<name>A0ABV0UA38_9TELE</name>
<gene>
    <name evidence="1" type="ORF">ILYODFUR_026868</name>
</gene>
<keyword evidence="2" id="KW-1185">Reference proteome</keyword>
<dbReference type="Proteomes" id="UP001482620">
    <property type="component" value="Unassembled WGS sequence"/>
</dbReference>
<protein>
    <submittedName>
        <fullName evidence="1">Uncharacterized protein</fullName>
    </submittedName>
</protein>
<evidence type="ECO:0000313" key="2">
    <source>
        <dbReference type="Proteomes" id="UP001482620"/>
    </source>
</evidence>
<comment type="caution">
    <text evidence="1">The sequence shown here is derived from an EMBL/GenBank/DDBJ whole genome shotgun (WGS) entry which is preliminary data.</text>
</comment>
<reference evidence="1 2" key="1">
    <citation type="submission" date="2021-06" db="EMBL/GenBank/DDBJ databases">
        <authorList>
            <person name="Palmer J.M."/>
        </authorList>
    </citation>
    <scope>NUCLEOTIDE SEQUENCE [LARGE SCALE GENOMIC DNA]</scope>
    <source>
        <strain evidence="2">if_2019</strain>
        <tissue evidence="1">Muscle</tissue>
    </source>
</reference>
<sequence>MRSRFPETDARLFYSHEGNPVFQFTLCFWIPVLSTQDFLLHSYSGCSPGWWTPWFILSRLFNIYNPSLTCLSTLQHSTTSHVSSWKKE</sequence>
<proteinExistence type="predicted"/>
<organism evidence="1 2">
    <name type="scientific">Ilyodon furcidens</name>
    <name type="common">goldbreast splitfin</name>
    <dbReference type="NCBI Taxonomy" id="33524"/>
    <lineage>
        <taxon>Eukaryota</taxon>
        <taxon>Metazoa</taxon>
        <taxon>Chordata</taxon>
        <taxon>Craniata</taxon>
        <taxon>Vertebrata</taxon>
        <taxon>Euteleostomi</taxon>
        <taxon>Actinopterygii</taxon>
        <taxon>Neopterygii</taxon>
        <taxon>Teleostei</taxon>
        <taxon>Neoteleostei</taxon>
        <taxon>Acanthomorphata</taxon>
        <taxon>Ovalentaria</taxon>
        <taxon>Atherinomorphae</taxon>
        <taxon>Cyprinodontiformes</taxon>
        <taxon>Goodeidae</taxon>
        <taxon>Ilyodon</taxon>
    </lineage>
</organism>